<evidence type="ECO:0000313" key="2">
    <source>
        <dbReference type="EMBL" id="PKI54763.1"/>
    </source>
</evidence>
<reference evidence="2 3" key="1">
    <citation type="submission" date="2017-11" db="EMBL/GenBank/DDBJ databases">
        <title>De-novo sequencing of pomegranate (Punica granatum L.) genome.</title>
        <authorList>
            <person name="Akparov Z."/>
            <person name="Amiraslanov A."/>
            <person name="Hajiyeva S."/>
            <person name="Abbasov M."/>
            <person name="Kaur K."/>
            <person name="Hamwieh A."/>
            <person name="Solovyev V."/>
            <person name="Salamov A."/>
            <person name="Braich B."/>
            <person name="Kosarev P."/>
            <person name="Mahmoud A."/>
            <person name="Hajiyev E."/>
            <person name="Babayeva S."/>
            <person name="Izzatullayeva V."/>
            <person name="Mammadov A."/>
            <person name="Mammadov A."/>
            <person name="Sharifova S."/>
            <person name="Ojaghi J."/>
            <person name="Eynullazada K."/>
            <person name="Bayramov B."/>
            <person name="Abdulazimova A."/>
            <person name="Shahmuradov I."/>
        </authorList>
    </citation>
    <scope>NUCLEOTIDE SEQUENCE [LARGE SCALE GENOMIC DNA]</scope>
    <source>
        <strain evidence="3">cv. AG2017</strain>
        <tissue evidence="2">Leaf</tissue>
    </source>
</reference>
<sequence>MEGSSASVTSQVSKSGKNKWTLAEDATLISCMVDLRNMGTHNADTGFKPGYLLELEKMLLEKLPNCSIKTHKEAAPFRLKSFLHFEELSMIHSKDRATGKDAQAVEDILQELEVEDLIGAAEQADVNPSNQNEFANANTPTSRDASRAHLPPIEDPRSASSGKKRKKNEADFSMISQAVNTMAADMKEVCMMLPKSVHSDIIQEKFLELPGALCSVDGLTSAQVRMAIQKFENHPNYILLFFGTDP</sequence>
<evidence type="ECO:0008006" key="4">
    <source>
        <dbReference type="Google" id="ProtNLM"/>
    </source>
</evidence>
<proteinExistence type="predicted"/>
<comment type="caution">
    <text evidence="2">The sequence shown here is derived from an EMBL/GenBank/DDBJ whole genome shotgun (WGS) entry which is preliminary data.</text>
</comment>
<evidence type="ECO:0000256" key="1">
    <source>
        <dbReference type="SAM" id="MobiDB-lite"/>
    </source>
</evidence>
<organism evidence="2 3">
    <name type="scientific">Punica granatum</name>
    <name type="common">Pomegranate</name>
    <dbReference type="NCBI Taxonomy" id="22663"/>
    <lineage>
        <taxon>Eukaryota</taxon>
        <taxon>Viridiplantae</taxon>
        <taxon>Streptophyta</taxon>
        <taxon>Embryophyta</taxon>
        <taxon>Tracheophyta</taxon>
        <taxon>Spermatophyta</taxon>
        <taxon>Magnoliopsida</taxon>
        <taxon>eudicotyledons</taxon>
        <taxon>Gunneridae</taxon>
        <taxon>Pentapetalae</taxon>
        <taxon>rosids</taxon>
        <taxon>malvids</taxon>
        <taxon>Myrtales</taxon>
        <taxon>Lythraceae</taxon>
        <taxon>Punica</taxon>
    </lineage>
</organism>
<feature type="compositionally biased region" description="Polar residues" evidence="1">
    <location>
        <begin position="126"/>
        <end position="143"/>
    </location>
</feature>
<evidence type="ECO:0000313" key="3">
    <source>
        <dbReference type="Proteomes" id="UP000233551"/>
    </source>
</evidence>
<feature type="region of interest" description="Disordered" evidence="1">
    <location>
        <begin position="123"/>
        <end position="170"/>
    </location>
</feature>
<name>A0A2I0JFM5_PUNGR</name>
<dbReference type="Proteomes" id="UP000233551">
    <property type="component" value="Unassembled WGS sequence"/>
</dbReference>
<dbReference type="EMBL" id="PGOL01001771">
    <property type="protein sequence ID" value="PKI54763.1"/>
    <property type="molecule type" value="Genomic_DNA"/>
</dbReference>
<protein>
    <recommendedName>
        <fullName evidence="4">Myb/SANT-like domain-containing protein</fullName>
    </recommendedName>
</protein>
<feature type="compositionally biased region" description="Basic and acidic residues" evidence="1">
    <location>
        <begin position="144"/>
        <end position="157"/>
    </location>
</feature>
<dbReference type="STRING" id="22663.A0A2I0JFM5"/>
<dbReference type="PANTHER" id="PTHR48464:SF1">
    <property type="entry name" value="MYB_SANT-LIKE DOMAIN-CONTAINING PROTEIN"/>
    <property type="match status" value="1"/>
</dbReference>
<accession>A0A2I0JFM5</accession>
<dbReference type="PANTHER" id="PTHR48464">
    <property type="match status" value="1"/>
</dbReference>
<dbReference type="AlphaFoldDB" id="A0A2I0JFM5"/>
<gene>
    <name evidence="2" type="ORF">CRG98_024865</name>
</gene>
<keyword evidence="3" id="KW-1185">Reference proteome</keyword>